<dbReference type="AlphaFoldDB" id="A0A834DW07"/>
<evidence type="ECO:0000313" key="2">
    <source>
        <dbReference type="EMBL" id="KAF6094766.1"/>
    </source>
</evidence>
<protein>
    <submittedName>
        <fullName evidence="2">Uncharacterized protein</fullName>
    </submittedName>
</protein>
<keyword evidence="1" id="KW-0732">Signal</keyword>
<gene>
    <name evidence="2" type="ORF">HJG60_011864</name>
</gene>
<sequence>MLSYSHSKHLLFSLRLGFGVGSVSVMEAGQPRALPWRAGQSGPGCKRAQNLERRARGCECGSPPPAQLLLAADCGFAITEHAANYNQTMSNHSPAGGLALVRGLAGFSLELPCPLKANGALNSSSLSSSPSPPSAARAYLAPDVHALGSMLQGGVEGRTLFLPSGSNLSSPPVSSLSGIKKLRPL</sequence>
<dbReference type="EMBL" id="JABVXQ010000008">
    <property type="protein sequence ID" value="KAF6094766.1"/>
    <property type="molecule type" value="Genomic_DNA"/>
</dbReference>
<evidence type="ECO:0000256" key="1">
    <source>
        <dbReference type="SAM" id="SignalP"/>
    </source>
</evidence>
<name>A0A834DW07_9CHIR</name>
<evidence type="ECO:0000313" key="3">
    <source>
        <dbReference type="Proteomes" id="UP000664940"/>
    </source>
</evidence>
<accession>A0A834DW07</accession>
<organism evidence="2 3">
    <name type="scientific">Phyllostomus discolor</name>
    <name type="common">pale spear-nosed bat</name>
    <dbReference type="NCBI Taxonomy" id="89673"/>
    <lineage>
        <taxon>Eukaryota</taxon>
        <taxon>Metazoa</taxon>
        <taxon>Chordata</taxon>
        <taxon>Craniata</taxon>
        <taxon>Vertebrata</taxon>
        <taxon>Euteleostomi</taxon>
        <taxon>Mammalia</taxon>
        <taxon>Eutheria</taxon>
        <taxon>Laurasiatheria</taxon>
        <taxon>Chiroptera</taxon>
        <taxon>Yangochiroptera</taxon>
        <taxon>Phyllostomidae</taxon>
        <taxon>Phyllostominae</taxon>
        <taxon>Phyllostomus</taxon>
    </lineage>
</organism>
<reference evidence="2 3" key="1">
    <citation type="journal article" date="2020" name="Nature">
        <title>Six reference-quality genomes reveal evolution of bat adaptations.</title>
        <authorList>
            <person name="Jebb D."/>
            <person name="Huang Z."/>
            <person name="Pippel M."/>
            <person name="Hughes G.M."/>
            <person name="Lavrichenko K."/>
            <person name="Devanna P."/>
            <person name="Winkler S."/>
            <person name="Jermiin L.S."/>
            <person name="Skirmuntt E.C."/>
            <person name="Katzourakis A."/>
            <person name="Burkitt-Gray L."/>
            <person name="Ray D.A."/>
            <person name="Sullivan K.A.M."/>
            <person name="Roscito J.G."/>
            <person name="Kirilenko B.M."/>
            <person name="Davalos L.M."/>
            <person name="Corthals A.P."/>
            <person name="Power M.L."/>
            <person name="Jones G."/>
            <person name="Ransome R.D."/>
            <person name="Dechmann D.K.N."/>
            <person name="Locatelli A.G."/>
            <person name="Puechmaille S.J."/>
            <person name="Fedrigo O."/>
            <person name="Jarvis E.D."/>
            <person name="Hiller M."/>
            <person name="Vernes S.C."/>
            <person name="Myers E.W."/>
            <person name="Teeling E.C."/>
        </authorList>
    </citation>
    <scope>NUCLEOTIDE SEQUENCE [LARGE SCALE GENOMIC DNA]</scope>
    <source>
        <strain evidence="2">Bat1K_MPI-CBG_1</strain>
    </source>
</reference>
<comment type="caution">
    <text evidence="2">The sequence shown here is derived from an EMBL/GenBank/DDBJ whole genome shotgun (WGS) entry which is preliminary data.</text>
</comment>
<proteinExistence type="predicted"/>
<feature type="signal peptide" evidence="1">
    <location>
        <begin position="1"/>
        <end position="21"/>
    </location>
</feature>
<feature type="chain" id="PRO_5032522477" evidence="1">
    <location>
        <begin position="22"/>
        <end position="185"/>
    </location>
</feature>
<dbReference type="Proteomes" id="UP000664940">
    <property type="component" value="Unassembled WGS sequence"/>
</dbReference>